<reference evidence="2" key="1">
    <citation type="journal article" date="2021" name="Proc. Natl. Acad. Sci. U.S.A.">
        <title>A Catalog of Tens of Thousands of Viruses from Human Metagenomes Reveals Hidden Associations with Chronic Diseases.</title>
        <authorList>
            <person name="Tisza M.J."/>
            <person name="Buck C.B."/>
        </authorList>
    </citation>
    <scope>NUCLEOTIDE SEQUENCE</scope>
    <source>
        <strain evidence="2">CtEfN2</strain>
    </source>
</reference>
<dbReference type="InterPro" id="IPR046240">
    <property type="entry name" value="DUF6273"/>
</dbReference>
<feature type="domain" description="DUF6273" evidence="1">
    <location>
        <begin position="262"/>
        <end position="320"/>
    </location>
</feature>
<dbReference type="Pfam" id="PF19789">
    <property type="entry name" value="DUF6273"/>
    <property type="match status" value="1"/>
</dbReference>
<name>A0A8S5RMG8_9VIRU</name>
<evidence type="ECO:0000313" key="2">
    <source>
        <dbReference type="EMBL" id="DAE32560.1"/>
    </source>
</evidence>
<proteinExistence type="predicted"/>
<accession>A0A8S5RMG8</accession>
<dbReference type="EMBL" id="BK059123">
    <property type="protein sequence ID" value="DAE32560.1"/>
    <property type="molecule type" value="Genomic_DNA"/>
</dbReference>
<evidence type="ECO:0000259" key="1">
    <source>
        <dbReference type="Pfam" id="PF19789"/>
    </source>
</evidence>
<sequence length="321" mass="35131">MKTQKTKGFYDRENDTVHIFIPPAPTETERGGITAKEKTTESLEVTIDSATGKAYVALDKTLSKTGEAADAGTVGEIINSLKTRLNDIVGYDNAAAHNSIYRGKNLGTQFTAEMSANIKNGTFKDLYCGDYLVINGTTYRFMDLNYLFKTGDTSLEINHILVVPDAPMYNHVMNDTNTTEGGYVGSKMYTSGLDQALAKIKADFGESHIVTYRNLLVNTVSNGVCSNWAWYSRQIDLMNEEMVYGTRAWSQASQNGYDTGTNKSQLAAFQHNHSLISSCRSWYWLRAVCSSTAFCDVGGDGDAGDAGASDAYGVRPCFLIS</sequence>
<organism evidence="2">
    <name type="scientific">virus sp. ctEfN2</name>
    <dbReference type="NCBI Taxonomy" id="2825810"/>
    <lineage>
        <taxon>Viruses</taxon>
    </lineage>
</organism>
<protein>
    <recommendedName>
        <fullName evidence="1">DUF6273 domain-containing protein</fullName>
    </recommendedName>
</protein>